<keyword evidence="3" id="KW-0235">DNA replication</keyword>
<proteinExistence type="inferred from homology"/>
<feature type="compositionally biased region" description="Acidic residues" evidence="5">
    <location>
        <begin position="162"/>
        <end position="192"/>
    </location>
</feature>
<dbReference type="PANTHER" id="PTHR14052:SF0">
    <property type="entry name" value="ORIGIN RECOGNITION COMPLEX SUBUNIT 2"/>
    <property type="match status" value="1"/>
</dbReference>
<dbReference type="AlphaFoldDB" id="M3JB88"/>
<dbReference type="EMBL" id="AOGT01000678">
    <property type="protein sequence ID" value="EMG49403.1"/>
    <property type="molecule type" value="Genomic_DNA"/>
</dbReference>
<feature type="domain" description="Origin recognition complex subunit 2 winged-helix" evidence="7">
    <location>
        <begin position="638"/>
        <end position="698"/>
    </location>
</feature>
<dbReference type="Pfam" id="PF04084">
    <property type="entry name" value="RecA-like_ORC2"/>
    <property type="match status" value="1"/>
</dbReference>
<evidence type="ECO:0000259" key="6">
    <source>
        <dbReference type="Pfam" id="PF04084"/>
    </source>
</evidence>
<reference evidence="8 9" key="1">
    <citation type="submission" date="2013-02" db="EMBL/GenBank/DDBJ databases">
        <title>Genome sequence of Candida maltosa Xu316, a potential industrial strain for xylitol and ethanol production.</title>
        <authorList>
            <person name="Yu J."/>
            <person name="Wang Q."/>
            <person name="Geng X."/>
            <person name="Bao W."/>
            <person name="He P."/>
            <person name="Cai J."/>
        </authorList>
    </citation>
    <scope>NUCLEOTIDE SEQUENCE [LARGE SCALE GENOMIC DNA]</scope>
    <source>
        <strain evidence="9">Xu316</strain>
    </source>
</reference>
<evidence type="ECO:0000313" key="9">
    <source>
        <dbReference type="Proteomes" id="UP000011777"/>
    </source>
</evidence>
<dbReference type="GO" id="GO:0005664">
    <property type="term" value="C:nuclear origin of replication recognition complex"/>
    <property type="evidence" value="ECO:0007669"/>
    <property type="project" value="TreeGrafter"/>
</dbReference>
<gene>
    <name evidence="8" type="ORF">G210_5816</name>
</gene>
<evidence type="ECO:0000259" key="7">
    <source>
        <dbReference type="Pfam" id="PF24882"/>
    </source>
</evidence>
<feature type="compositionally biased region" description="Basic and acidic residues" evidence="5">
    <location>
        <begin position="47"/>
        <end position="57"/>
    </location>
</feature>
<feature type="domain" description="Origin recognition complex subunit 2 RecA-like" evidence="6">
    <location>
        <begin position="388"/>
        <end position="569"/>
    </location>
</feature>
<name>M3JB88_CANMX</name>
<protein>
    <recommendedName>
        <fullName evidence="10">Origin recognition complex subunit 2</fullName>
    </recommendedName>
</protein>
<dbReference type="InterPro" id="IPR056772">
    <property type="entry name" value="RecA-like_ORC2"/>
</dbReference>
<keyword evidence="4" id="KW-0539">Nucleus</keyword>
<evidence type="ECO:0000256" key="4">
    <source>
        <dbReference type="ARBA" id="ARBA00023242"/>
    </source>
</evidence>
<comment type="similarity">
    <text evidence="2">Belongs to the ORC2 family.</text>
</comment>
<dbReference type="InterPro" id="IPR007220">
    <property type="entry name" value="ORC2"/>
</dbReference>
<evidence type="ECO:0000256" key="5">
    <source>
        <dbReference type="SAM" id="MobiDB-lite"/>
    </source>
</evidence>
<accession>M3JB88</accession>
<dbReference type="GO" id="GO:0003688">
    <property type="term" value="F:DNA replication origin binding"/>
    <property type="evidence" value="ECO:0007669"/>
    <property type="project" value="TreeGrafter"/>
</dbReference>
<feature type="region of interest" description="Disordered" evidence="5">
    <location>
        <begin position="35"/>
        <end position="57"/>
    </location>
</feature>
<dbReference type="STRING" id="1245528.M3JB88"/>
<feature type="compositionally biased region" description="Polar residues" evidence="5">
    <location>
        <begin position="136"/>
        <end position="148"/>
    </location>
</feature>
<evidence type="ECO:0000256" key="3">
    <source>
        <dbReference type="ARBA" id="ARBA00022705"/>
    </source>
</evidence>
<evidence type="ECO:0000313" key="8">
    <source>
        <dbReference type="EMBL" id="EMG49403.1"/>
    </source>
</evidence>
<sequence>MSVQGTPHASPIRSPSKRRIETITKSPIVRLNFSPVKIPNGRAGLKSPEKRLASDLDQSARKRANVTLHSKLLDEETYDEDDYLNQQDRLLAERIIRQSRGEADDEINYGSDVEVAEDLTTRKPRRTRSRKLTKSNEVLETISVSSDDNPSDATEEFKDDTSVEVDDEDVDDEEFDDDEEEEEVNDVDDIDFVIEPSKNGESSNKTKKKRVTVGRPTRNESVASKVKSIFQQDDELFEKSKKTSPAREEKPQRSPEKPKKTYLESIFDQTYDRNAVPIISGIAKSVNKEENNMNFEPLPIPKLDAEGNIADDAFIEKYFNGVNPAKFKYGRFLDDKVFFLEGSEGYFEQQGRRNKIGGASLTSIAPQLDYDEFYNLVNLGDNISLIHKHELHELHKYLYHQWCFEMSQGFNLNFYGIGSKIDILKDFAQNFFGKWWVNVVNKPLPKILVINGYNPSTDVKKLIWEISTNLVPSEGLPKHVSGTVPYVVNYLNESRSSKVPKCGFQIPKILLIVNNFDGEAFRVDKLQALFSQLMNLPEVWAMSSTDHINAPLLWDSSKLKNLNFIWHDLTTYTSYQRETSFKDVVSLGRSKKFVGGIGAKFVLRSLTENHRNVYRELMVGQLDVMDKSPSATKSSLKGNIKLSVDFKTLYNTCLNEFIVSNEATFRTFLKEYIEHKMCQLVKDVSGVEKLFIPFSYDEIQNIYKQEFDS</sequence>
<comment type="caution">
    <text evidence="8">The sequence shown here is derived from an EMBL/GenBank/DDBJ whole genome shotgun (WGS) entry which is preliminary data.</text>
</comment>
<feature type="compositionally biased region" description="Basic residues" evidence="5">
    <location>
        <begin position="122"/>
        <end position="133"/>
    </location>
</feature>
<evidence type="ECO:0008006" key="10">
    <source>
        <dbReference type="Google" id="ProtNLM"/>
    </source>
</evidence>
<dbReference type="HOGENOM" id="CLU_382621_0_0_1"/>
<evidence type="ECO:0000256" key="1">
    <source>
        <dbReference type="ARBA" id="ARBA00004123"/>
    </source>
</evidence>
<evidence type="ECO:0000256" key="2">
    <source>
        <dbReference type="ARBA" id="ARBA00007421"/>
    </source>
</evidence>
<dbReference type="OrthoDB" id="346673at2759"/>
<feature type="region of interest" description="Disordered" evidence="5">
    <location>
        <begin position="120"/>
        <end position="260"/>
    </location>
</feature>
<organism evidence="8 9">
    <name type="scientific">Candida maltosa (strain Xu316)</name>
    <name type="common">Yeast</name>
    <dbReference type="NCBI Taxonomy" id="1245528"/>
    <lineage>
        <taxon>Eukaryota</taxon>
        <taxon>Fungi</taxon>
        <taxon>Dikarya</taxon>
        <taxon>Ascomycota</taxon>
        <taxon>Saccharomycotina</taxon>
        <taxon>Pichiomycetes</taxon>
        <taxon>Debaryomycetaceae</taxon>
        <taxon>Candida/Lodderomyces clade</taxon>
        <taxon>Candida</taxon>
    </lineage>
</organism>
<dbReference type="Proteomes" id="UP000011777">
    <property type="component" value="Unassembled WGS sequence"/>
</dbReference>
<dbReference type="PANTHER" id="PTHR14052">
    <property type="entry name" value="ORIGIN RECOGNITION COMPLEX SUBUNIT 2"/>
    <property type="match status" value="1"/>
</dbReference>
<dbReference type="GO" id="GO:0006260">
    <property type="term" value="P:DNA replication"/>
    <property type="evidence" value="ECO:0007669"/>
    <property type="project" value="UniProtKB-KW"/>
</dbReference>
<comment type="subcellular location">
    <subcellularLocation>
        <location evidence="1">Nucleus</location>
    </subcellularLocation>
</comment>
<dbReference type="InterPro" id="IPR056773">
    <property type="entry name" value="WHD_ORC2"/>
</dbReference>
<dbReference type="OMA" id="YVEHKMC"/>
<dbReference type="eggNOG" id="KOG2928">
    <property type="taxonomic scope" value="Eukaryota"/>
</dbReference>
<feature type="region of interest" description="Disordered" evidence="5">
    <location>
        <begin position="1"/>
        <end position="20"/>
    </location>
</feature>
<keyword evidence="9" id="KW-1185">Reference proteome</keyword>
<dbReference type="Pfam" id="PF24882">
    <property type="entry name" value="WHD_ORC2"/>
    <property type="match status" value="1"/>
</dbReference>
<feature type="compositionally biased region" description="Basic and acidic residues" evidence="5">
    <location>
        <begin position="237"/>
        <end position="260"/>
    </location>
</feature>